<dbReference type="InParanoid" id="A0A6P7F7N4"/>
<dbReference type="InterPro" id="IPR050182">
    <property type="entry name" value="Cytochrome_P450_fam2"/>
</dbReference>
<evidence type="ECO:0000256" key="4">
    <source>
        <dbReference type="ARBA" id="ARBA00022723"/>
    </source>
</evidence>
<dbReference type="GO" id="GO:0008395">
    <property type="term" value="F:steroid hydroxylase activity"/>
    <property type="evidence" value="ECO:0007669"/>
    <property type="project" value="TreeGrafter"/>
</dbReference>
<sequence length="495" mass="56698">MLTLLAFVGLAIFVIVTLIFKKPKNFPPGPRWYPIVGNFYAMRSLSKACGGQHKAFTKLTEMYNSNVVGLKLGAEKLVIVSSWELIKEVAYSQDFNGRPNNFFLRIRSMGTRKGVVGTDGELWKIQRHFVVTHLKSLGFGFKSMDNMVREELGDIMTILKQHKNEELKIVPIISVSVLNVLWKSLTGSRLERNDPSLIKLLELLDRRALAFNMAGGVLNTFPWLRYIAPEKSGYNVIVQLNKELKTLLMGTINEHYKTWKVGRDDDLIYSFITEMKKTNGKPTTFTEDQLLMICLDIFIAGSQTTSNTIDFAVLMMILYPDVQDKVRHCLNEAFEKSEEITFSERGRVPYVEAVVYEVQRYCHVIPVSGPKRAMQDTNLGGYRIPKDTTLLLNFYSINQDESYWKDPEVFRPERFLDADADGKLSVPERFVPYGIGLRRCIGEILARTSIFIFFSEIIRNYRLENPVGTEKPSEIFISGITLIPKQYKTRFVEIS</sequence>
<dbReference type="FunFam" id="1.10.630.10:FF:000036">
    <property type="entry name" value="CYtochrome P450 family"/>
    <property type="match status" value="1"/>
</dbReference>
<keyword evidence="7" id="KW-0503">Monooxygenase</keyword>
<gene>
    <name evidence="9" type="primary">LOC114326636</name>
</gene>
<comment type="cofactor">
    <cofactor evidence="1 8">
        <name>heme</name>
        <dbReference type="ChEBI" id="CHEBI:30413"/>
    </cofactor>
</comment>
<dbReference type="InterPro" id="IPR036396">
    <property type="entry name" value="Cyt_P450_sf"/>
</dbReference>
<dbReference type="RefSeq" id="XP_028130867.1">
    <property type="nucleotide sequence ID" value="XM_028275066.1"/>
</dbReference>
<dbReference type="GO" id="GO:0020037">
    <property type="term" value="F:heme binding"/>
    <property type="evidence" value="ECO:0007669"/>
    <property type="project" value="InterPro"/>
</dbReference>
<dbReference type="Pfam" id="PF00067">
    <property type="entry name" value="p450"/>
    <property type="match status" value="1"/>
</dbReference>
<dbReference type="GO" id="GO:0006082">
    <property type="term" value="P:organic acid metabolic process"/>
    <property type="evidence" value="ECO:0007669"/>
    <property type="project" value="TreeGrafter"/>
</dbReference>
<evidence type="ECO:0000256" key="2">
    <source>
        <dbReference type="ARBA" id="ARBA00010617"/>
    </source>
</evidence>
<dbReference type="SUPFAM" id="SSF48264">
    <property type="entry name" value="Cytochrome P450"/>
    <property type="match status" value="1"/>
</dbReference>
<organism evidence="9">
    <name type="scientific">Diabrotica virgifera virgifera</name>
    <name type="common">western corn rootworm</name>
    <dbReference type="NCBI Taxonomy" id="50390"/>
    <lineage>
        <taxon>Eukaryota</taxon>
        <taxon>Metazoa</taxon>
        <taxon>Ecdysozoa</taxon>
        <taxon>Arthropoda</taxon>
        <taxon>Hexapoda</taxon>
        <taxon>Insecta</taxon>
        <taxon>Pterygota</taxon>
        <taxon>Neoptera</taxon>
        <taxon>Endopterygota</taxon>
        <taxon>Coleoptera</taxon>
        <taxon>Polyphaga</taxon>
        <taxon>Cucujiformia</taxon>
        <taxon>Chrysomeloidea</taxon>
        <taxon>Chrysomelidae</taxon>
        <taxon>Galerucinae</taxon>
        <taxon>Diabroticina</taxon>
        <taxon>Diabroticites</taxon>
        <taxon>Diabrotica</taxon>
    </lineage>
</organism>
<dbReference type="Gene3D" id="1.10.630.10">
    <property type="entry name" value="Cytochrome P450"/>
    <property type="match status" value="1"/>
</dbReference>
<dbReference type="GO" id="GO:0006805">
    <property type="term" value="P:xenobiotic metabolic process"/>
    <property type="evidence" value="ECO:0007669"/>
    <property type="project" value="TreeGrafter"/>
</dbReference>
<dbReference type="CDD" id="cd20651">
    <property type="entry name" value="CYP15A1-like"/>
    <property type="match status" value="1"/>
</dbReference>
<dbReference type="GO" id="GO:0005506">
    <property type="term" value="F:iron ion binding"/>
    <property type="evidence" value="ECO:0007669"/>
    <property type="project" value="InterPro"/>
</dbReference>
<dbReference type="GO" id="GO:0005737">
    <property type="term" value="C:cytoplasm"/>
    <property type="evidence" value="ECO:0007669"/>
    <property type="project" value="TreeGrafter"/>
</dbReference>
<keyword evidence="5" id="KW-0560">Oxidoreductase</keyword>
<keyword evidence="3 8" id="KW-0349">Heme</keyword>
<evidence type="ECO:0000313" key="9">
    <source>
        <dbReference type="RefSeq" id="XP_028130867.1"/>
    </source>
</evidence>
<dbReference type="PRINTS" id="PR00385">
    <property type="entry name" value="P450"/>
</dbReference>
<dbReference type="PRINTS" id="PR00463">
    <property type="entry name" value="EP450I"/>
</dbReference>
<dbReference type="FunCoup" id="A0A6P7F7N4">
    <property type="interactions" value="45"/>
</dbReference>
<feature type="binding site" description="axial binding residue" evidence="8">
    <location>
        <position position="440"/>
    </location>
    <ligand>
        <name>heme</name>
        <dbReference type="ChEBI" id="CHEBI:30413"/>
    </ligand>
    <ligandPart>
        <name>Fe</name>
        <dbReference type="ChEBI" id="CHEBI:18248"/>
    </ligandPart>
</feature>
<evidence type="ECO:0000256" key="3">
    <source>
        <dbReference type="ARBA" id="ARBA00022617"/>
    </source>
</evidence>
<comment type="similarity">
    <text evidence="2">Belongs to the cytochrome P450 family.</text>
</comment>
<evidence type="ECO:0000256" key="8">
    <source>
        <dbReference type="PIRSR" id="PIRSR602401-1"/>
    </source>
</evidence>
<dbReference type="InterPro" id="IPR001128">
    <property type="entry name" value="Cyt_P450"/>
</dbReference>
<keyword evidence="6 8" id="KW-0408">Iron</keyword>
<evidence type="ECO:0000256" key="1">
    <source>
        <dbReference type="ARBA" id="ARBA00001971"/>
    </source>
</evidence>
<evidence type="ECO:0000256" key="5">
    <source>
        <dbReference type="ARBA" id="ARBA00023002"/>
    </source>
</evidence>
<reference evidence="9" key="1">
    <citation type="submission" date="2025-08" db="UniProtKB">
        <authorList>
            <consortium name="RefSeq"/>
        </authorList>
    </citation>
    <scope>IDENTIFICATION</scope>
    <source>
        <tissue evidence="9">Whole insect</tissue>
    </source>
</reference>
<dbReference type="PANTHER" id="PTHR24300">
    <property type="entry name" value="CYTOCHROME P450 508A4-RELATED"/>
    <property type="match status" value="1"/>
</dbReference>
<accession>A0A6P7F7N4</accession>
<dbReference type="AlphaFoldDB" id="A0A6P7F7N4"/>
<dbReference type="PANTHER" id="PTHR24300:SF376">
    <property type="entry name" value="CYTOCHROME P450 15A1"/>
    <property type="match status" value="1"/>
</dbReference>
<proteinExistence type="inferred from homology"/>
<evidence type="ECO:0000256" key="6">
    <source>
        <dbReference type="ARBA" id="ARBA00023004"/>
    </source>
</evidence>
<keyword evidence="4 8" id="KW-0479">Metal-binding</keyword>
<protein>
    <submittedName>
        <fullName evidence="9">Probable cytochrome P450 305a1</fullName>
    </submittedName>
</protein>
<dbReference type="InterPro" id="IPR002401">
    <property type="entry name" value="Cyt_P450_E_grp-I"/>
</dbReference>
<dbReference type="GO" id="GO:0016712">
    <property type="term" value="F:oxidoreductase activity, acting on paired donors, with incorporation or reduction of molecular oxygen, reduced flavin or flavoprotein as one donor, and incorporation of one atom of oxygen"/>
    <property type="evidence" value="ECO:0007669"/>
    <property type="project" value="TreeGrafter"/>
</dbReference>
<evidence type="ECO:0000256" key="7">
    <source>
        <dbReference type="ARBA" id="ARBA00023033"/>
    </source>
</evidence>
<name>A0A6P7F7N4_DIAVI</name>